<accession>A0A2H4ZKI9</accession>
<sequence length="82" mass="9841">MNTTTLQMHPVLRMDRLFIEILNRLDTKTNTYQIYVVFGMWIVVIVLKYFVKKIIKRLINKFNMRNKAKDNSKGLMEITTMN</sequence>
<evidence type="ECO:0000313" key="2">
    <source>
        <dbReference type="EMBL" id="AUF82076.1"/>
    </source>
</evidence>
<organismHost>
    <name type="scientific">Tortricidae</name>
    <dbReference type="NCBI Taxonomy" id="7139"/>
</organismHost>
<protein>
    <submittedName>
        <fullName evidence="2">Uncharacterized protein</fullName>
    </submittedName>
</protein>
<name>A0A2H4ZKI9_GVCL</name>
<proteinExistence type="predicted"/>
<feature type="transmembrane region" description="Helical" evidence="1">
    <location>
        <begin position="32"/>
        <end position="51"/>
    </location>
</feature>
<organism evidence="2">
    <name type="scientific">Cryptophlebia leucotreta granulosis virus</name>
    <name type="common">ClGV</name>
    <name type="synonym">Cryptophlebia leucotreta granulovirus</name>
    <dbReference type="NCBI Taxonomy" id="35254"/>
    <lineage>
        <taxon>Viruses</taxon>
        <taxon>Viruses incertae sedis</taxon>
        <taxon>Naldaviricetes</taxon>
        <taxon>Lefavirales</taxon>
        <taxon>Baculoviridae</taxon>
        <taxon>Betabaculovirus</taxon>
        <taxon>Betabaculovirus cryleucotretae</taxon>
    </lineage>
</organism>
<evidence type="ECO:0000256" key="1">
    <source>
        <dbReference type="SAM" id="Phobius"/>
    </source>
</evidence>
<keyword evidence="1" id="KW-1133">Transmembrane helix</keyword>
<keyword evidence="1" id="KW-0812">Transmembrane</keyword>
<keyword evidence="1" id="KW-0472">Membrane</keyword>
<reference evidence="2" key="1">
    <citation type="journal article" date="2017" name="Int. J. Mol. Sci.">
        <title>Genome Analysis and Genetic Stability of the Cryptophlebia leucotreta Granulovirus (CrleGV-SA) after 15 Years of Commercial Use as a Biopesticide.</title>
        <authorList>
            <person name="van der Merwe M."/>
            <person name="Jukes M.D."/>
            <person name="Rabalski L."/>
            <person name="Knox C."/>
            <person name="Opoku-Debrah J.K."/>
            <person name="Moore S.D."/>
            <person name="Krejmer-Rabalska M."/>
            <person name="Szewczyk B."/>
            <person name="Hill M.P."/>
        </authorList>
    </citation>
    <scope>NUCLEOTIDE SEQUENCE</scope>
    <source>
        <strain evidence="2">CrleGV-SA</strain>
    </source>
</reference>
<dbReference type="EMBL" id="MF974563">
    <property type="protein sequence ID" value="AUF82076.1"/>
    <property type="molecule type" value="Genomic_DNA"/>
</dbReference>